<comment type="caution">
    <text evidence="3">The sequence shown here is derived from an EMBL/GenBank/DDBJ whole genome shotgun (WGS) entry which is preliminary data.</text>
</comment>
<organism evidence="3 4">
    <name type="scientific">Lagenidium giganteum</name>
    <dbReference type="NCBI Taxonomy" id="4803"/>
    <lineage>
        <taxon>Eukaryota</taxon>
        <taxon>Sar</taxon>
        <taxon>Stramenopiles</taxon>
        <taxon>Oomycota</taxon>
        <taxon>Peronosporomycetes</taxon>
        <taxon>Pythiales</taxon>
        <taxon>Pythiaceae</taxon>
    </lineage>
</organism>
<feature type="compositionally biased region" description="Low complexity" evidence="1">
    <location>
        <begin position="250"/>
        <end position="269"/>
    </location>
</feature>
<feature type="transmembrane region" description="Helical" evidence="2">
    <location>
        <begin position="123"/>
        <end position="146"/>
    </location>
</feature>
<feature type="transmembrane region" description="Helical" evidence="2">
    <location>
        <begin position="63"/>
        <end position="79"/>
    </location>
</feature>
<gene>
    <name evidence="3" type="ORF">N0F65_013050</name>
</gene>
<accession>A0AAV2YM93</accession>
<sequence length="319" mass="36058">MPNTTANTKTTATVNGTMDEDMRMTKTDLLFCLPVMLLLDFGLFIYLVYVYRARRREPRVMQLLAAAFIGFAVLIPFAQDNHATTQSLNDVSETCSQLLFLIQITIIGRMVTRKVKLRSIQFFTWFAEALIIVDWINAAMNFAQVLDPKLEDAFHNVANVVETMTLSFVLFFRFYYLSMTKGFVAVFRERKVEFVAYCLMVTHEVPIMFLEAYTNGSWEYVQGIYMRVMIIVCILLNLRKRHKDSKEGRSGVTGASTASSAPSSSGENSEGSKREAGVKSPTAINITSTIRNSQAKKATTTRKETAVVPMPMEQIHDIE</sequence>
<keyword evidence="2" id="KW-0472">Membrane</keyword>
<reference evidence="3" key="2">
    <citation type="journal article" date="2023" name="Microbiol Resour">
        <title>Decontamination and Annotation of the Draft Genome Sequence of the Oomycete Lagenidium giganteum ARSEF 373.</title>
        <authorList>
            <person name="Morgan W.R."/>
            <person name="Tartar A."/>
        </authorList>
    </citation>
    <scope>NUCLEOTIDE SEQUENCE</scope>
    <source>
        <strain evidence="3">ARSEF 373</strain>
    </source>
</reference>
<keyword evidence="2" id="KW-0812">Transmembrane</keyword>
<feature type="transmembrane region" description="Helical" evidence="2">
    <location>
        <begin position="166"/>
        <end position="187"/>
    </location>
</feature>
<keyword evidence="2" id="KW-1133">Transmembrane helix</keyword>
<evidence type="ECO:0000256" key="2">
    <source>
        <dbReference type="SAM" id="Phobius"/>
    </source>
</evidence>
<feature type="transmembrane region" description="Helical" evidence="2">
    <location>
        <begin position="220"/>
        <end position="238"/>
    </location>
</feature>
<evidence type="ECO:0000256" key="1">
    <source>
        <dbReference type="SAM" id="MobiDB-lite"/>
    </source>
</evidence>
<protein>
    <submittedName>
        <fullName evidence="3">Uncharacterized protein</fullName>
    </submittedName>
</protein>
<keyword evidence="4" id="KW-1185">Reference proteome</keyword>
<dbReference type="EMBL" id="DAKRPA010000214">
    <property type="protein sequence ID" value="DAZ95205.1"/>
    <property type="molecule type" value="Genomic_DNA"/>
</dbReference>
<name>A0AAV2YM93_9STRA</name>
<feature type="transmembrane region" description="Helical" evidence="2">
    <location>
        <begin position="28"/>
        <end position="51"/>
    </location>
</feature>
<evidence type="ECO:0000313" key="4">
    <source>
        <dbReference type="Proteomes" id="UP001146120"/>
    </source>
</evidence>
<reference evidence="3" key="1">
    <citation type="submission" date="2022-11" db="EMBL/GenBank/DDBJ databases">
        <authorList>
            <person name="Morgan W.R."/>
            <person name="Tartar A."/>
        </authorList>
    </citation>
    <scope>NUCLEOTIDE SEQUENCE</scope>
    <source>
        <strain evidence="3">ARSEF 373</strain>
    </source>
</reference>
<feature type="region of interest" description="Disordered" evidence="1">
    <location>
        <begin position="245"/>
        <end position="285"/>
    </location>
</feature>
<feature type="transmembrane region" description="Helical" evidence="2">
    <location>
        <begin position="194"/>
        <end position="214"/>
    </location>
</feature>
<dbReference type="AlphaFoldDB" id="A0AAV2YM93"/>
<evidence type="ECO:0000313" key="3">
    <source>
        <dbReference type="EMBL" id="DAZ95205.1"/>
    </source>
</evidence>
<proteinExistence type="predicted"/>
<dbReference type="Proteomes" id="UP001146120">
    <property type="component" value="Unassembled WGS sequence"/>
</dbReference>